<keyword evidence="2" id="KW-1185">Reference proteome</keyword>
<comment type="caution">
    <text evidence="1">The sequence shown here is derived from an EMBL/GenBank/DDBJ whole genome shotgun (WGS) entry which is preliminary data.</text>
</comment>
<protein>
    <recommendedName>
        <fullName evidence="3">Arrestin C-terminal-like domain-containing protein</fullName>
    </recommendedName>
</protein>
<evidence type="ECO:0000313" key="2">
    <source>
        <dbReference type="Proteomes" id="UP000646827"/>
    </source>
</evidence>
<organism evidence="1 2">
    <name type="scientific">Circinella minor</name>
    <dbReference type="NCBI Taxonomy" id="1195481"/>
    <lineage>
        <taxon>Eukaryota</taxon>
        <taxon>Fungi</taxon>
        <taxon>Fungi incertae sedis</taxon>
        <taxon>Mucoromycota</taxon>
        <taxon>Mucoromycotina</taxon>
        <taxon>Mucoromycetes</taxon>
        <taxon>Mucorales</taxon>
        <taxon>Lichtheimiaceae</taxon>
        <taxon>Circinella</taxon>
    </lineage>
</organism>
<dbReference type="OrthoDB" id="2230611at2759"/>
<dbReference type="EMBL" id="JAEPRB010000245">
    <property type="protein sequence ID" value="KAG2218218.1"/>
    <property type="molecule type" value="Genomic_DNA"/>
</dbReference>
<evidence type="ECO:0000313" key="1">
    <source>
        <dbReference type="EMBL" id="KAG2218218.1"/>
    </source>
</evidence>
<dbReference type="Proteomes" id="UP000646827">
    <property type="component" value="Unassembled WGS sequence"/>
</dbReference>
<dbReference type="InterPro" id="IPR014752">
    <property type="entry name" value="Arrestin-like_C"/>
</dbReference>
<evidence type="ECO:0008006" key="3">
    <source>
        <dbReference type="Google" id="ProtNLM"/>
    </source>
</evidence>
<dbReference type="Gene3D" id="2.60.40.640">
    <property type="match status" value="1"/>
</dbReference>
<accession>A0A8H7RYM8</accession>
<name>A0A8H7RYM8_9FUNG</name>
<reference evidence="1 2" key="1">
    <citation type="submission" date="2020-12" db="EMBL/GenBank/DDBJ databases">
        <title>Metabolic potential, ecology and presence of endohyphal bacteria is reflected in genomic diversity of Mucoromycotina.</title>
        <authorList>
            <person name="Muszewska A."/>
            <person name="Okrasinska A."/>
            <person name="Steczkiewicz K."/>
            <person name="Drgas O."/>
            <person name="Orlowska M."/>
            <person name="Perlinska-Lenart U."/>
            <person name="Aleksandrzak-Piekarczyk T."/>
            <person name="Szatraj K."/>
            <person name="Zielenkiewicz U."/>
            <person name="Pilsyk S."/>
            <person name="Malc E."/>
            <person name="Mieczkowski P."/>
            <person name="Kruszewska J.S."/>
            <person name="Biernat P."/>
            <person name="Pawlowska J."/>
        </authorList>
    </citation>
    <scope>NUCLEOTIDE SEQUENCE [LARGE SCALE GENOMIC DNA]</scope>
    <source>
        <strain evidence="1 2">CBS 142.35</strain>
    </source>
</reference>
<sequence length="400" mass="45585">MSYNNRTITTTTATATALSIHLCPEFGWTSNTSSQSSASNVVFGPGSVLKGFVRINTIPSSTNNQSSKPDRLSIIFHASESLLTTPKLDSKHQHEQFFGSQRVLWINKDGSIPLEEGTEYTFIIQLPMVQFPPSIEIDNFYRCRFRLSTYLEGPCSSHNNRLMIAESTFPINYMPHIESRINKELHQKEQRYILEKSIDDKKQQQQKFKVQLNALEYIAGDTISPLVYQPFSHRICMELIQEFNIHPQQQLQQNNSKAPKTFKRCIVNTENSLLMELPNDLIPSFSFGRMVSVNYKLRISFHNKEMCGISSLILSSLKSSSTIILPDIPIQIGTLAYGIKPSDELQIYTVFKSMFNKQQEPTASLQPLPVPKYISSIEYTDALPLYEDYELPSYQQVVSV</sequence>
<dbReference type="AlphaFoldDB" id="A0A8H7RYM8"/>
<gene>
    <name evidence="1" type="ORF">INT45_008687</name>
</gene>
<proteinExistence type="predicted"/>